<dbReference type="EMBL" id="JACVVK020000044">
    <property type="protein sequence ID" value="KAK7499414.1"/>
    <property type="molecule type" value="Genomic_DNA"/>
</dbReference>
<protein>
    <submittedName>
        <fullName evidence="2">Uncharacterized protein</fullName>
    </submittedName>
</protein>
<feature type="compositionally biased region" description="Low complexity" evidence="1">
    <location>
        <begin position="45"/>
        <end position="62"/>
    </location>
</feature>
<evidence type="ECO:0000256" key="1">
    <source>
        <dbReference type="SAM" id="MobiDB-lite"/>
    </source>
</evidence>
<evidence type="ECO:0000313" key="3">
    <source>
        <dbReference type="Proteomes" id="UP001519460"/>
    </source>
</evidence>
<comment type="caution">
    <text evidence="2">The sequence shown here is derived from an EMBL/GenBank/DDBJ whole genome shotgun (WGS) entry which is preliminary data.</text>
</comment>
<sequence length="102" mass="10503">VKQGRRHTFLGESVEEYTRKAEKSISMSSGVKRVAAPPAPGGVGQAKKPGGASSANGSGPAPLTYSSGEPSDDVNMNEVDDKVTLDVWLPSGKASSITVDSK</sequence>
<keyword evidence="3" id="KW-1185">Reference proteome</keyword>
<feature type="region of interest" description="Disordered" evidence="1">
    <location>
        <begin position="1"/>
        <end position="79"/>
    </location>
</feature>
<dbReference type="AlphaFoldDB" id="A0ABD0LIP9"/>
<feature type="non-terminal residue" evidence="2">
    <location>
        <position position="1"/>
    </location>
</feature>
<name>A0ABD0LIP9_9CAEN</name>
<proteinExistence type="predicted"/>
<reference evidence="2 3" key="1">
    <citation type="journal article" date="2023" name="Sci. Data">
        <title>Genome assembly of the Korean intertidal mud-creeper Batillaria attramentaria.</title>
        <authorList>
            <person name="Patra A.K."/>
            <person name="Ho P.T."/>
            <person name="Jun S."/>
            <person name="Lee S.J."/>
            <person name="Kim Y."/>
            <person name="Won Y.J."/>
        </authorList>
    </citation>
    <scope>NUCLEOTIDE SEQUENCE [LARGE SCALE GENOMIC DNA]</scope>
    <source>
        <strain evidence="2">Wonlab-2016</strain>
    </source>
</reference>
<evidence type="ECO:0000313" key="2">
    <source>
        <dbReference type="EMBL" id="KAK7499414.1"/>
    </source>
</evidence>
<accession>A0ABD0LIP9</accession>
<dbReference type="Proteomes" id="UP001519460">
    <property type="component" value="Unassembled WGS sequence"/>
</dbReference>
<gene>
    <name evidence="2" type="ORF">BaRGS_00009389</name>
</gene>
<organism evidence="2 3">
    <name type="scientific">Batillaria attramentaria</name>
    <dbReference type="NCBI Taxonomy" id="370345"/>
    <lineage>
        <taxon>Eukaryota</taxon>
        <taxon>Metazoa</taxon>
        <taxon>Spiralia</taxon>
        <taxon>Lophotrochozoa</taxon>
        <taxon>Mollusca</taxon>
        <taxon>Gastropoda</taxon>
        <taxon>Caenogastropoda</taxon>
        <taxon>Sorbeoconcha</taxon>
        <taxon>Cerithioidea</taxon>
        <taxon>Batillariidae</taxon>
        <taxon>Batillaria</taxon>
    </lineage>
</organism>